<evidence type="ECO:0000313" key="2">
    <source>
        <dbReference type="Proteomes" id="UP000237351"/>
    </source>
</evidence>
<name>A0A1W6N360_9PROT</name>
<dbReference type="RefSeq" id="WP_085783706.1">
    <property type="nucleotide sequence ID" value="NZ_CP008743.1"/>
</dbReference>
<dbReference type="Pfam" id="PF05521">
    <property type="entry name" value="Phage_HCP"/>
    <property type="match status" value="1"/>
</dbReference>
<dbReference type="InterPro" id="IPR038666">
    <property type="entry name" value="SSP1_head-tail_sf"/>
</dbReference>
<accession>A0A1W6N360</accession>
<keyword evidence="2" id="KW-1185">Reference proteome</keyword>
<gene>
    <name evidence="1" type="ORF">GQ61_02120</name>
</gene>
<dbReference type="EMBL" id="CP008743">
    <property type="protein sequence ID" value="ARN84327.1"/>
    <property type="molecule type" value="Genomic_DNA"/>
</dbReference>
<dbReference type="KEGG" id="naf:GQ61_02120"/>
<proteinExistence type="predicted"/>
<evidence type="ECO:0000313" key="1">
    <source>
        <dbReference type="EMBL" id="ARN84327.1"/>
    </source>
</evidence>
<dbReference type="Gene3D" id="2.40.10.270">
    <property type="entry name" value="Bacteriophage SPP1 head-tail adaptor protein"/>
    <property type="match status" value="1"/>
</dbReference>
<reference evidence="1 2" key="1">
    <citation type="submission" date="2014-06" db="EMBL/GenBank/DDBJ databases">
        <title>The genome of the endonuclear symbiont Nucleicultrix amoebiphila.</title>
        <authorList>
            <person name="Schulz F."/>
            <person name="Horn M."/>
        </authorList>
    </citation>
    <scope>NUCLEOTIDE SEQUENCE [LARGE SCALE GENOMIC DNA]</scope>
    <source>
        <strain evidence="1 2">FS5</strain>
    </source>
</reference>
<protein>
    <submittedName>
        <fullName evidence="1">Uncharacterized protein</fullName>
    </submittedName>
</protein>
<dbReference type="STRING" id="1414854.GQ61_02120"/>
<organism evidence="1 2">
    <name type="scientific">Candidatus Nucleicultrix amoebiphila FS5</name>
    <dbReference type="NCBI Taxonomy" id="1414854"/>
    <lineage>
        <taxon>Bacteria</taxon>
        <taxon>Pseudomonadati</taxon>
        <taxon>Pseudomonadota</taxon>
        <taxon>Alphaproteobacteria</taxon>
        <taxon>Holosporales</taxon>
        <taxon>Candidatus Nucleicultricaceae</taxon>
        <taxon>Candidatus Nucleicultrix</taxon>
    </lineage>
</organism>
<dbReference type="OrthoDB" id="7570189at2"/>
<dbReference type="AlphaFoldDB" id="A0A1W6N360"/>
<sequence>MQQQIGAMRERVCILVPQHESDDMGGYKKSWKSTGIINWASIEPQSLKTPSDKMSKGRVLGVEDKGEITYKVRMRFSPFFKPDMALKWRDLILVSTTPLLHDPMKKWSELLVQVLKDKMQVIHD</sequence>
<dbReference type="InterPro" id="IPR008767">
    <property type="entry name" value="Phage_SPP1_head-tail_adaptor"/>
</dbReference>
<dbReference type="Proteomes" id="UP000237351">
    <property type="component" value="Chromosome"/>
</dbReference>